<dbReference type="OrthoDB" id="9797527at2"/>
<feature type="binding site" evidence="6">
    <location>
        <position position="98"/>
    </location>
    <ligand>
        <name>Zn(2+)</name>
        <dbReference type="ChEBI" id="CHEBI:29105"/>
    </ligand>
</feature>
<dbReference type="KEGG" id="xal:XALC_1751"/>
<dbReference type="GO" id="GO:0008270">
    <property type="term" value="F:zinc ion binding"/>
    <property type="evidence" value="ECO:0007669"/>
    <property type="project" value="UniProtKB-UniRule"/>
</dbReference>
<dbReference type="PANTHER" id="PTHR11002:SF76">
    <property type="entry name" value="CARBONIC ANHYDRASE"/>
    <property type="match status" value="1"/>
</dbReference>
<evidence type="ECO:0000256" key="3">
    <source>
        <dbReference type="ARBA" id="ARBA00022833"/>
    </source>
</evidence>
<feature type="binding site" evidence="6">
    <location>
        <position position="101"/>
    </location>
    <ligand>
        <name>Zn(2+)</name>
        <dbReference type="ChEBI" id="CHEBI:29105"/>
    </ligand>
</feature>
<dbReference type="GO" id="GO:0015976">
    <property type="term" value="P:carbon utilization"/>
    <property type="evidence" value="ECO:0007669"/>
    <property type="project" value="InterPro"/>
</dbReference>
<proteinExistence type="inferred from homology"/>
<dbReference type="eggNOG" id="COG0288">
    <property type="taxonomic scope" value="Bacteria"/>
</dbReference>
<protein>
    <recommendedName>
        <fullName evidence="7">Carbonic anhydrase</fullName>
        <ecNumber evidence="7">4.2.1.1</ecNumber>
    </recommendedName>
    <alternativeName>
        <fullName evidence="7">Carbonate dehydratase</fullName>
    </alternativeName>
</protein>
<evidence type="ECO:0000256" key="2">
    <source>
        <dbReference type="ARBA" id="ARBA00022723"/>
    </source>
</evidence>
<dbReference type="PROSITE" id="PS00704">
    <property type="entry name" value="PROK_CO2_ANHYDRASE_1"/>
    <property type="match status" value="1"/>
</dbReference>
<dbReference type="PROSITE" id="PS00705">
    <property type="entry name" value="PROK_CO2_ANHYDRASE_2"/>
    <property type="match status" value="1"/>
</dbReference>
<dbReference type="Gene3D" id="3.40.1050.10">
    <property type="entry name" value="Carbonic anhydrase"/>
    <property type="match status" value="1"/>
</dbReference>
<organism evidence="8 9">
    <name type="scientific">Xanthomonas albilineans (strain GPE PC73 / CFBP 7063)</name>
    <dbReference type="NCBI Taxonomy" id="380358"/>
    <lineage>
        <taxon>Bacteria</taxon>
        <taxon>Pseudomonadati</taxon>
        <taxon>Pseudomonadota</taxon>
        <taxon>Gammaproteobacteria</taxon>
        <taxon>Lysobacterales</taxon>
        <taxon>Lysobacteraceae</taxon>
        <taxon>Xanthomonas</taxon>
    </lineage>
</organism>
<evidence type="ECO:0000256" key="7">
    <source>
        <dbReference type="RuleBase" id="RU003956"/>
    </source>
</evidence>
<dbReference type="GeneID" id="57877062"/>
<accession>D2U8J0</accession>
<comment type="cofactor">
    <cofactor evidence="6">
        <name>Zn(2+)</name>
        <dbReference type="ChEBI" id="CHEBI:29105"/>
    </cofactor>
    <text evidence="6">Binds 1 zinc ion per subunit.</text>
</comment>
<comment type="catalytic activity">
    <reaction evidence="5 7">
        <text>hydrogencarbonate + H(+) = CO2 + H2O</text>
        <dbReference type="Rhea" id="RHEA:10748"/>
        <dbReference type="ChEBI" id="CHEBI:15377"/>
        <dbReference type="ChEBI" id="CHEBI:15378"/>
        <dbReference type="ChEBI" id="CHEBI:16526"/>
        <dbReference type="ChEBI" id="CHEBI:17544"/>
        <dbReference type="EC" id="4.2.1.1"/>
    </reaction>
</comment>
<dbReference type="PANTHER" id="PTHR11002">
    <property type="entry name" value="CARBONIC ANHYDRASE"/>
    <property type="match status" value="1"/>
</dbReference>
<evidence type="ECO:0000256" key="4">
    <source>
        <dbReference type="ARBA" id="ARBA00023239"/>
    </source>
</evidence>
<dbReference type="SMART" id="SM00947">
    <property type="entry name" value="Pro_CA"/>
    <property type="match status" value="1"/>
</dbReference>
<dbReference type="NCBIfam" id="NF007756">
    <property type="entry name" value="PRK10437.1"/>
    <property type="match status" value="1"/>
</dbReference>
<dbReference type="PATRIC" id="fig|29447.3.peg.1712"/>
<dbReference type="STRING" id="380358.XALC_1751"/>
<dbReference type="InterPro" id="IPR001765">
    <property type="entry name" value="Carbonic_anhydrase"/>
</dbReference>
<dbReference type="InterPro" id="IPR015892">
    <property type="entry name" value="Carbonic_anhydrase_CS"/>
</dbReference>
<dbReference type="EC" id="4.2.1.1" evidence="7"/>
<feature type="binding site" evidence="6">
    <location>
        <position position="44"/>
    </location>
    <ligand>
        <name>Zn(2+)</name>
        <dbReference type="ChEBI" id="CHEBI:29105"/>
    </ligand>
</feature>
<dbReference type="Proteomes" id="UP000001890">
    <property type="component" value="Chromosome"/>
</dbReference>
<sequence>MSKIDQLLQNNRNWSERINLEDPEFFSRLSKQQTPQYLWIGCSDSRVPANQIIDMAPGDVFVHRNIANVVVHTDLNCLSVIQFAVDVLKVRHILVVGHYGCGGVHAALTRARLGLVDNWIRHVTDVAEKHEHCLQQAGDLGVQHARLCELNVVEQVVNVSRTSIVGDAWARGQELTVHGWVYSLRDGRVHDLGMELDCIEDLEPRYTAALARISQDHQER</sequence>
<dbReference type="CDD" id="cd00883">
    <property type="entry name" value="beta_CA_cladeA"/>
    <property type="match status" value="1"/>
</dbReference>
<reference evidence="8 9" key="1">
    <citation type="journal article" date="2009" name="BMC Genomics">
        <title>The complete genome sequence of Xanthomonas albilineans provides new insights into the reductive genome evolution of the xylem-limited Xanthomonadaceae.</title>
        <authorList>
            <person name="Pieretti I."/>
            <person name="Royer M."/>
            <person name="Barbe V."/>
            <person name="Carrere S."/>
            <person name="Koebnik R."/>
            <person name="Cociancich S."/>
            <person name="Couloux A."/>
            <person name="Darrasse A."/>
            <person name="Gouzy J."/>
            <person name="Jacques M.A."/>
            <person name="Lauber E."/>
            <person name="Manceau C."/>
            <person name="Mangenot S."/>
            <person name="Poussier S."/>
            <person name="Segurens B."/>
            <person name="Szurek B."/>
            <person name="Verdier V."/>
            <person name="Arlat M."/>
            <person name="Rott P."/>
        </authorList>
    </citation>
    <scope>NUCLEOTIDE SEQUENCE [LARGE SCALE GENOMIC DNA]</scope>
    <source>
        <strain evidence="9">GPE PC73 / CFBP 7063</strain>
    </source>
</reference>
<dbReference type="Pfam" id="PF00484">
    <property type="entry name" value="Pro_CA"/>
    <property type="match status" value="1"/>
</dbReference>
<dbReference type="FunFam" id="3.40.1050.10:FF:000001">
    <property type="entry name" value="Carbonic anhydrase"/>
    <property type="match status" value="1"/>
</dbReference>
<feature type="binding site" evidence="6">
    <location>
        <position position="42"/>
    </location>
    <ligand>
        <name>Zn(2+)</name>
        <dbReference type="ChEBI" id="CHEBI:29105"/>
    </ligand>
</feature>
<dbReference type="InterPro" id="IPR036874">
    <property type="entry name" value="Carbonic_anhydrase_sf"/>
</dbReference>
<name>D2U8J0_XANAP</name>
<dbReference type="RefSeq" id="WP_012916247.1">
    <property type="nucleotide sequence ID" value="NC_013722.1"/>
</dbReference>
<dbReference type="AlphaFoldDB" id="D2U8J0"/>
<evidence type="ECO:0000256" key="5">
    <source>
        <dbReference type="ARBA" id="ARBA00048348"/>
    </source>
</evidence>
<keyword evidence="2 6" id="KW-0479">Metal-binding</keyword>
<dbReference type="EMBL" id="FP565176">
    <property type="protein sequence ID" value="CBA16247.1"/>
    <property type="molecule type" value="Genomic_DNA"/>
</dbReference>
<evidence type="ECO:0000256" key="1">
    <source>
        <dbReference type="ARBA" id="ARBA00006217"/>
    </source>
</evidence>
<comment type="similarity">
    <text evidence="1 7">Belongs to the beta-class carbonic anhydrase family.</text>
</comment>
<dbReference type="SUPFAM" id="SSF53056">
    <property type="entry name" value="beta-carbonic anhydrase, cab"/>
    <property type="match status" value="1"/>
</dbReference>
<keyword evidence="9" id="KW-1185">Reference proteome</keyword>
<evidence type="ECO:0000313" key="8">
    <source>
        <dbReference type="EMBL" id="CBA16247.1"/>
    </source>
</evidence>
<comment type="function">
    <text evidence="7">Reversible hydration of carbon dioxide.</text>
</comment>
<evidence type="ECO:0000313" key="9">
    <source>
        <dbReference type="Proteomes" id="UP000001890"/>
    </source>
</evidence>
<keyword evidence="4 7" id="KW-0456">Lyase</keyword>
<dbReference type="GO" id="GO:0004089">
    <property type="term" value="F:carbonate dehydratase activity"/>
    <property type="evidence" value="ECO:0007669"/>
    <property type="project" value="UniProtKB-UniRule"/>
</dbReference>
<gene>
    <name evidence="8" type="ordered locus">XALc_1751</name>
</gene>
<evidence type="ECO:0000256" key="6">
    <source>
        <dbReference type="PIRSR" id="PIRSR601765-1"/>
    </source>
</evidence>
<keyword evidence="3 6" id="KW-0862">Zinc</keyword>